<evidence type="ECO:0000256" key="8">
    <source>
        <dbReference type="ARBA" id="ARBA00022807"/>
    </source>
</evidence>
<dbReference type="InterPro" id="IPR050164">
    <property type="entry name" value="Peptidase_C19"/>
</dbReference>
<dbReference type="GO" id="GO:0004843">
    <property type="term" value="F:cysteine-type deubiquitinase activity"/>
    <property type="evidence" value="ECO:0007669"/>
    <property type="project" value="UniProtKB-EC"/>
</dbReference>
<keyword evidence="6" id="KW-0833">Ubl conjugation pathway</keyword>
<dbReference type="EMBL" id="JAHQIW010003941">
    <property type="protein sequence ID" value="KAJ1360693.1"/>
    <property type="molecule type" value="Genomic_DNA"/>
</dbReference>
<dbReference type="GO" id="GO:0006508">
    <property type="term" value="P:proteolysis"/>
    <property type="evidence" value="ECO:0007669"/>
    <property type="project" value="UniProtKB-KW"/>
</dbReference>
<keyword evidence="16" id="KW-1185">Reference proteome</keyword>
<dbReference type="GO" id="GO:0005829">
    <property type="term" value="C:cytosol"/>
    <property type="evidence" value="ECO:0007669"/>
    <property type="project" value="TreeGrafter"/>
</dbReference>
<evidence type="ECO:0000256" key="3">
    <source>
        <dbReference type="ARBA" id="ARBA00009085"/>
    </source>
</evidence>
<evidence type="ECO:0000313" key="16">
    <source>
        <dbReference type="Proteomes" id="UP001196413"/>
    </source>
</evidence>
<comment type="catalytic activity">
    <reaction evidence="1">
        <text>Thiol-dependent hydrolysis of ester, thioester, amide, peptide and isopeptide bonds formed by the C-terminal Gly of ubiquitin (a 76-residue protein attached to proteins as an intracellular targeting signal).</text>
        <dbReference type="EC" id="3.4.19.12"/>
    </reaction>
</comment>
<dbReference type="GO" id="GO:0005730">
    <property type="term" value="C:nucleolus"/>
    <property type="evidence" value="ECO:0007669"/>
    <property type="project" value="UniProtKB-SubCell"/>
</dbReference>
<proteinExistence type="inferred from homology"/>
<dbReference type="CDD" id="cd02257">
    <property type="entry name" value="Peptidase_C19"/>
    <property type="match status" value="1"/>
</dbReference>
<evidence type="ECO:0000256" key="6">
    <source>
        <dbReference type="ARBA" id="ARBA00022786"/>
    </source>
</evidence>
<accession>A0AAD5MRZ3</accession>
<comment type="caution">
    <text evidence="15">The sequence shown here is derived from an EMBL/GenBank/DDBJ whole genome shotgun (WGS) entry which is preliminary data.</text>
</comment>
<dbReference type="GO" id="GO:0016579">
    <property type="term" value="P:protein deubiquitination"/>
    <property type="evidence" value="ECO:0007669"/>
    <property type="project" value="InterPro"/>
</dbReference>
<dbReference type="SUPFAM" id="SSF54001">
    <property type="entry name" value="Cysteine proteinases"/>
    <property type="match status" value="1"/>
</dbReference>
<evidence type="ECO:0000256" key="7">
    <source>
        <dbReference type="ARBA" id="ARBA00022801"/>
    </source>
</evidence>
<keyword evidence="8" id="KW-0788">Thiol protease</keyword>
<evidence type="ECO:0000256" key="5">
    <source>
        <dbReference type="ARBA" id="ARBA00022670"/>
    </source>
</evidence>
<dbReference type="EC" id="3.4.19.12" evidence="4"/>
<comment type="subcellular location">
    <subcellularLocation>
        <location evidence="2">Nucleus</location>
        <location evidence="2">Nucleolus</location>
    </subcellularLocation>
</comment>
<feature type="domain" description="Peptidase C19 ubiquitin carboxyl-terminal hydrolase" evidence="14">
    <location>
        <begin position="114"/>
        <end position="171"/>
    </location>
</feature>
<name>A0AAD5MRZ3_PARTN</name>
<dbReference type="Gene3D" id="3.90.70.10">
    <property type="entry name" value="Cysteine proteinases"/>
    <property type="match status" value="1"/>
</dbReference>
<evidence type="ECO:0000256" key="4">
    <source>
        <dbReference type="ARBA" id="ARBA00012759"/>
    </source>
</evidence>
<dbReference type="PANTHER" id="PTHR24006:SF758">
    <property type="entry name" value="UBIQUITIN CARBOXYL-TERMINAL HYDROLASE 36"/>
    <property type="match status" value="1"/>
</dbReference>
<evidence type="ECO:0000256" key="1">
    <source>
        <dbReference type="ARBA" id="ARBA00000707"/>
    </source>
</evidence>
<dbReference type="Proteomes" id="UP001196413">
    <property type="component" value="Unassembled WGS sequence"/>
</dbReference>
<evidence type="ECO:0000313" key="15">
    <source>
        <dbReference type="EMBL" id="KAJ1360693.1"/>
    </source>
</evidence>
<gene>
    <name evidence="15" type="ORF">KIN20_019725</name>
</gene>
<keyword evidence="5" id="KW-0645">Protease</keyword>
<dbReference type="AlphaFoldDB" id="A0AAD5MRZ3"/>
<evidence type="ECO:0000256" key="10">
    <source>
        <dbReference type="ARBA" id="ARBA00041300"/>
    </source>
</evidence>
<reference evidence="15" key="1">
    <citation type="submission" date="2021-06" db="EMBL/GenBank/DDBJ databases">
        <title>Parelaphostrongylus tenuis whole genome reference sequence.</title>
        <authorList>
            <person name="Garwood T.J."/>
            <person name="Larsen P.A."/>
            <person name="Fountain-Jones N.M."/>
            <person name="Garbe J.R."/>
            <person name="Macchietto M.G."/>
            <person name="Kania S.A."/>
            <person name="Gerhold R.W."/>
            <person name="Richards J.E."/>
            <person name="Wolf T.M."/>
        </authorList>
    </citation>
    <scope>NUCLEOTIDE SEQUENCE</scope>
    <source>
        <strain evidence="15">MNPRO001-30</strain>
        <tissue evidence="15">Meninges</tissue>
    </source>
</reference>
<evidence type="ECO:0000256" key="11">
    <source>
        <dbReference type="ARBA" id="ARBA00042154"/>
    </source>
</evidence>
<dbReference type="PANTHER" id="PTHR24006">
    <property type="entry name" value="UBIQUITIN CARBOXYL-TERMINAL HYDROLASE"/>
    <property type="match status" value="1"/>
</dbReference>
<dbReference type="InterPro" id="IPR038765">
    <property type="entry name" value="Papain-like_cys_pep_sf"/>
</dbReference>
<dbReference type="InterPro" id="IPR001394">
    <property type="entry name" value="Peptidase_C19_UCH"/>
</dbReference>
<comment type="similarity">
    <text evidence="3">Belongs to the peptidase C19 family.</text>
</comment>
<dbReference type="Pfam" id="PF00443">
    <property type="entry name" value="UCH"/>
    <property type="match status" value="1"/>
</dbReference>
<organism evidence="15 16">
    <name type="scientific">Parelaphostrongylus tenuis</name>
    <name type="common">Meningeal worm</name>
    <dbReference type="NCBI Taxonomy" id="148309"/>
    <lineage>
        <taxon>Eukaryota</taxon>
        <taxon>Metazoa</taxon>
        <taxon>Ecdysozoa</taxon>
        <taxon>Nematoda</taxon>
        <taxon>Chromadorea</taxon>
        <taxon>Rhabditida</taxon>
        <taxon>Rhabditina</taxon>
        <taxon>Rhabditomorpha</taxon>
        <taxon>Strongyloidea</taxon>
        <taxon>Metastrongylidae</taxon>
        <taxon>Parelaphostrongylus</taxon>
    </lineage>
</organism>
<keyword evidence="7" id="KW-0378">Hydrolase</keyword>
<evidence type="ECO:0000256" key="13">
    <source>
        <dbReference type="ARBA" id="ARBA00043009"/>
    </source>
</evidence>
<sequence length="214" mass="24545">MLVAGLVKPLNSLRQSTRNPVEHHSQAIFEIARRHARPIIYVIQDEVEKRIKCWSGSLLPGYRLNGIISGRHNDWCLWCVMRRTHYPNILDHSGVYLAEWVTQLWPRLFQQSYCGSQEDAHEFFLKLVGALKCVEKRNRGRAKSPSSPIDRIFGGQSRQEIICLCCGDASVKHEDFLYLSLALPRSGYQDRSPTVTQLLALNNEDEEIEHSCAK</sequence>
<evidence type="ECO:0000256" key="12">
    <source>
        <dbReference type="ARBA" id="ARBA00042420"/>
    </source>
</evidence>
<evidence type="ECO:0000256" key="2">
    <source>
        <dbReference type="ARBA" id="ARBA00004604"/>
    </source>
</evidence>
<evidence type="ECO:0000259" key="14">
    <source>
        <dbReference type="Pfam" id="PF00443"/>
    </source>
</evidence>
<protein>
    <recommendedName>
        <fullName evidence="9">Ubiquitin carboxyl-terminal hydrolase 36</fullName>
        <ecNumber evidence="4">3.4.19.12</ecNumber>
    </recommendedName>
    <alternativeName>
        <fullName evidence="12">Deubiquitinating enzyme 36</fullName>
    </alternativeName>
    <alternativeName>
        <fullName evidence="11">Protein scrawny</fullName>
    </alternativeName>
    <alternativeName>
        <fullName evidence="10">Ubiquitin thioesterase 36</fullName>
    </alternativeName>
    <alternativeName>
        <fullName evidence="13">Ubiquitin-specific-processing protease 36</fullName>
    </alternativeName>
</protein>
<evidence type="ECO:0000256" key="9">
    <source>
        <dbReference type="ARBA" id="ARBA00039432"/>
    </source>
</evidence>